<dbReference type="EMBL" id="CADCWM010000711">
    <property type="protein sequence ID" value="CAA9577339.1"/>
    <property type="molecule type" value="Genomic_DNA"/>
</dbReference>
<dbReference type="AlphaFoldDB" id="A0A6J4VEW1"/>
<protein>
    <submittedName>
        <fullName evidence="1">Uncharacterized protein</fullName>
    </submittedName>
</protein>
<proteinExistence type="predicted"/>
<accession>A0A6J4VEW1</accession>
<organism evidence="1">
    <name type="scientific">uncultured Thermomicrobiales bacterium</name>
    <dbReference type="NCBI Taxonomy" id="1645740"/>
    <lineage>
        <taxon>Bacteria</taxon>
        <taxon>Pseudomonadati</taxon>
        <taxon>Thermomicrobiota</taxon>
        <taxon>Thermomicrobia</taxon>
        <taxon>Thermomicrobiales</taxon>
        <taxon>environmental samples</taxon>
    </lineage>
</organism>
<evidence type="ECO:0000313" key="1">
    <source>
        <dbReference type="EMBL" id="CAA9577339.1"/>
    </source>
</evidence>
<sequence length="70" mass="7676">MALCHGWIDGQIKSIDAERYAQRFSPRRKRSHWTEGNKALARRLLGEGRVTAAGRAVLPADVTAGEVSEG</sequence>
<reference evidence="1" key="1">
    <citation type="submission" date="2020-02" db="EMBL/GenBank/DDBJ databases">
        <authorList>
            <person name="Meier V. D."/>
        </authorList>
    </citation>
    <scope>NUCLEOTIDE SEQUENCE</scope>
    <source>
        <strain evidence="1">AVDCRST_MAG88</strain>
    </source>
</reference>
<name>A0A6J4VEW1_9BACT</name>
<gene>
    <name evidence="1" type="ORF">AVDCRST_MAG88-2947</name>
</gene>